<evidence type="ECO:0000313" key="2">
    <source>
        <dbReference type="Proteomes" id="UP000199592"/>
    </source>
</evidence>
<dbReference type="STRING" id="1073328.SAMN05216294_2123"/>
<reference evidence="2" key="1">
    <citation type="submission" date="2016-10" db="EMBL/GenBank/DDBJ databases">
        <authorList>
            <person name="Varghese N."/>
            <person name="Submissions S."/>
        </authorList>
    </citation>
    <scope>NUCLEOTIDE SEQUENCE [LARGE SCALE GENOMIC DNA]</scope>
    <source>
        <strain evidence="2">DSM 25030</strain>
    </source>
</reference>
<accession>A0A1H2RTA3</accession>
<dbReference type="Proteomes" id="UP000199592">
    <property type="component" value="Unassembled WGS sequence"/>
</dbReference>
<protein>
    <submittedName>
        <fullName evidence="1">Uncharacterized protein</fullName>
    </submittedName>
</protein>
<evidence type="ECO:0000313" key="1">
    <source>
        <dbReference type="EMBL" id="SDW21994.1"/>
    </source>
</evidence>
<dbReference type="AlphaFoldDB" id="A0A1H2RTA3"/>
<sequence>MTVFNIIQQSNNPASNYSFDNVQEPFSFYPLTLNLYDNFQQITIFGARKRTVGI</sequence>
<proteinExistence type="predicted"/>
<keyword evidence="2" id="KW-1185">Reference proteome</keyword>
<gene>
    <name evidence="1" type="ORF">SAMN04487892_0771</name>
</gene>
<name>A0A1H2RTA3_9FLAO</name>
<organism evidence="1 2">
    <name type="scientific">Flagellimonas zhangzhouensis</name>
    <dbReference type="NCBI Taxonomy" id="1073328"/>
    <lineage>
        <taxon>Bacteria</taxon>
        <taxon>Pseudomonadati</taxon>
        <taxon>Bacteroidota</taxon>
        <taxon>Flavobacteriia</taxon>
        <taxon>Flavobacteriales</taxon>
        <taxon>Flavobacteriaceae</taxon>
        <taxon>Flagellimonas</taxon>
    </lineage>
</organism>
<dbReference type="EMBL" id="FNMY01000001">
    <property type="protein sequence ID" value="SDW21994.1"/>
    <property type="molecule type" value="Genomic_DNA"/>
</dbReference>